<dbReference type="InterPro" id="IPR042197">
    <property type="entry name" value="Apaf_helical"/>
</dbReference>
<dbReference type="GO" id="GO:0006952">
    <property type="term" value="P:defense response"/>
    <property type="evidence" value="ECO:0007669"/>
    <property type="project" value="UniProtKB-KW"/>
</dbReference>
<dbReference type="PANTHER" id="PTHR23155">
    <property type="entry name" value="DISEASE RESISTANCE PROTEIN RP"/>
    <property type="match status" value="1"/>
</dbReference>
<dbReference type="InterPro" id="IPR036388">
    <property type="entry name" value="WH-like_DNA-bd_sf"/>
</dbReference>
<dbReference type="FunFam" id="1.10.10.10:FF:000322">
    <property type="entry name" value="Probable disease resistance protein At1g63360"/>
    <property type="match status" value="1"/>
</dbReference>
<dbReference type="AlphaFoldDB" id="A0ABD1I8F1"/>
<feature type="domain" description="Disease resistance protein winged helix" evidence="8">
    <location>
        <begin position="447"/>
        <end position="515"/>
    </location>
</feature>
<dbReference type="InterPro" id="IPR032675">
    <property type="entry name" value="LRR_dom_sf"/>
</dbReference>
<name>A0ABD1I8F1_SALDI</name>
<dbReference type="InterPro" id="IPR027417">
    <property type="entry name" value="P-loop_NTPase"/>
</dbReference>
<keyword evidence="5" id="KW-0611">Plant defense</keyword>
<comment type="caution">
    <text evidence="10">The sequence shown here is derived from an EMBL/GenBank/DDBJ whole genome shotgun (WGS) entry which is preliminary data.</text>
</comment>
<reference evidence="10 11" key="1">
    <citation type="submission" date="2024-06" db="EMBL/GenBank/DDBJ databases">
        <title>A chromosome level genome sequence of Diviner's sage (Salvia divinorum).</title>
        <authorList>
            <person name="Ford S.A."/>
            <person name="Ro D.-K."/>
            <person name="Ness R.W."/>
            <person name="Phillips M.A."/>
        </authorList>
    </citation>
    <scope>NUCLEOTIDE SEQUENCE [LARGE SCALE GENOMIC DNA]</scope>
    <source>
        <strain evidence="10">SAF-2024a</strain>
        <tissue evidence="10">Leaf</tissue>
    </source>
</reference>
<sequence>MAETSARFLARNVSQLLEFHSELIIGAENELRWLIMDIDMLTAQAAEMNPNNDVDPLEKGVKELIYELEDAIDSFLTDAVASGNVNLSLQHAGQGHIIAEKVKNFRLRHLKELIDAYMSMARIRSVEERPKTVNHIIVEKVKDLRLRHLMKLTDAYISKPRISSVDQRQTIVKTLRPVTGDRVLVALEDEEDTMIGYLTKSKEELDVISIIGMRGLGKTTLARRIYENERIAYEYPTRIWIHVSRNSKSRDVYLNILKTFSSVDMSGTMDQEIIETVRACLEDEKFLLILDDLRSHDDWKGIESILPHNNGRSKVLITSCDNYVDAGVIGKPSDKVLRFLTSDESWKLLQLEVFGNLKDCPPELEEIGQQIADKCGGLPLQMVVVGGILAGQIMEPRGVGAIKSEWQKVFENEKLFLHNKRSIYDAAELIYSGLPNDLRECFLYMGVFPEGYEISAWTLTRLWIAEGFVRAKGNQNLEESANQNLYNLISRNLVVVDKINSVGEVKTCSVRDMIRAFCLDKALEQNLFQEIKGAQKRDFKMKEGRRLCVHSNVEALLSEVPNIPSVRSFLFYMAFPYLDPRYISSILDACNLLRVLDSKSIRLDEFPTRITKLLHLRYITLCVDDLQNLPQFLSELWNLQTLVVDTTSHTIKVEANIWRLRHVMTNAAIILSPVGISKAGENLQTLTILSPESCTEDVSEAAHNLKTLRIRGKLLTMFENSFLENLVCLEKLKLVNGDSLEMAYQNPLQGLPEPNCFPPCLKWLTLSNTFLKWNHLSTLARIETLEVLKLKDNACTGMYWNVEEDGFPSLQFLLIATADLVIWEASVDSLPSLRRLVLKNCRNLNEFPVALKSLEILEIGRVNISIVTYARNIAEEKASSKIPFKLSIAP</sequence>
<dbReference type="Gene3D" id="1.10.10.10">
    <property type="entry name" value="Winged helix-like DNA-binding domain superfamily/Winged helix DNA-binding domain"/>
    <property type="match status" value="1"/>
</dbReference>
<dbReference type="InterPro" id="IPR058922">
    <property type="entry name" value="WHD_DRP"/>
</dbReference>
<organism evidence="10 11">
    <name type="scientific">Salvia divinorum</name>
    <name type="common">Maria pastora</name>
    <name type="synonym">Diviner's sage</name>
    <dbReference type="NCBI Taxonomy" id="28513"/>
    <lineage>
        <taxon>Eukaryota</taxon>
        <taxon>Viridiplantae</taxon>
        <taxon>Streptophyta</taxon>
        <taxon>Embryophyta</taxon>
        <taxon>Tracheophyta</taxon>
        <taxon>Spermatophyta</taxon>
        <taxon>Magnoliopsida</taxon>
        <taxon>eudicotyledons</taxon>
        <taxon>Gunneridae</taxon>
        <taxon>Pentapetalae</taxon>
        <taxon>asterids</taxon>
        <taxon>lamiids</taxon>
        <taxon>Lamiales</taxon>
        <taxon>Lamiaceae</taxon>
        <taxon>Nepetoideae</taxon>
        <taxon>Mentheae</taxon>
        <taxon>Salviinae</taxon>
        <taxon>Salvia</taxon>
        <taxon>Salvia subgen. Calosphace</taxon>
    </lineage>
</organism>
<keyword evidence="3" id="KW-0677">Repeat</keyword>
<dbReference type="InterPro" id="IPR002182">
    <property type="entry name" value="NB-ARC"/>
</dbReference>
<keyword evidence="2" id="KW-0433">Leucine-rich repeat</keyword>
<dbReference type="Pfam" id="PF23559">
    <property type="entry name" value="WHD_DRP"/>
    <property type="match status" value="1"/>
</dbReference>
<dbReference type="Pfam" id="PF00931">
    <property type="entry name" value="NB-ARC"/>
    <property type="match status" value="1"/>
</dbReference>
<dbReference type="InterPro" id="IPR055414">
    <property type="entry name" value="LRR_R13L4/SHOC2-like"/>
</dbReference>
<dbReference type="EMBL" id="JBEAFC010000003">
    <property type="protein sequence ID" value="KAL1564966.1"/>
    <property type="molecule type" value="Genomic_DNA"/>
</dbReference>
<keyword evidence="11" id="KW-1185">Reference proteome</keyword>
<keyword evidence="4" id="KW-0547">Nucleotide-binding</keyword>
<feature type="domain" description="NB-ARC" evidence="7">
    <location>
        <begin position="189"/>
        <end position="355"/>
    </location>
</feature>
<dbReference type="Pfam" id="PF23598">
    <property type="entry name" value="LRR_14"/>
    <property type="match status" value="1"/>
</dbReference>
<dbReference type="GO" id="GO:0051707">
    <property type="term" value="P:response to other organism"/>
    <property type="evidence" value="ECO:0007669"/>
    <property type="project" value="UniProtKB-ARBA"/>
</dbReference>
<feature type="domain" description="Disease resistance R13L4/SHOC-2-like LRR" evidence="9">
    <location>
        <begin position="586"/>
        <end position="866"/>
    </location>
</feature>
<dbReference type="Gene3D" id="3.80.10.10">
    <property type="entry name" value="Ribonuclease Inhibitor"/>
    <property type="match status" value="1"/>
</dbReference>
<dbReference type="SUPFAM" id="SSF52540">
    <property type="entry name" value="P-loop containing nucleoside triphosphate hydrolases"/>
    <property type="match status" value="1"/>
</dbReference>
<evidence type="ECO:0000313" key="11">
    <source>
        <dbReference type="Proteomes" id="UP001567538"/>
    </source>
</evidence>
<dbReference type="Gene3D" id="1.10.8.430">
    <property type="entry name" value="Helical domain of apoptotic protease-activating factors"/>
    <property type="match status" value="1"/>
</dbReference>
<protein>
    <submittedName>
        <fullName evidence="10">Uncharacterized protein</fullName>
    </submittedName>
</protein>
<evidence type="ECO:0000313" key="10">
    <source>
        <dbReference type="EMBL" id="KAL1564966.1"/>
    </source>
</evidence>
<evidence type="ECO:0000259" key="8">
    <source>
        <dbReference type="Pfam" id="PF23559"/>
    </source>
</evidence>
<dbReference type="PRINTS" id="PR00364">
    <property type="entry name" value="DISEASERSIST"/>
</dbReference>
<evidence type="ECO:0000259" key="9">
    <source>
        <dbReference type="Pfam" id="PF23598"/>
    </source>
</evidence>
<dbReference type="PANTHER" id="PTHR23155:SF1193">
    <property type="entry name" value="DISEASE RESISTANCE PROTEIN RPP13-RELATED"/>
    <property type="match status" value="1"/>
</dbReference>
<dbReference type="Gene3D" id="3.40.50.300">
    <property type="entry name" value="P-loop containing nucleotide triphosphate hydrolases"/>
    <property type="match status" value="1"/>
</dbReference>
<evidence type="ECO:0000256" key="4">
    <source>
        <dbReference type="ARBA" id="ARBA00022741"/>
    </source>
</evidence>
<keyword evidence="6" id="KW-0067">ATP-binding</keyword>
<evidence type="ECO:0000259" key="7">
    <source>
        <dbReference type="Pfam" id="PF00931"/>
    </source>
</evidence>
<accession>A0ABD1I8F1</accession>
<dbReference type="GO" id="GO:0005524">
    <property type="term" value="F:ATP binding"/>
    <property type="evidence" value="ECO:0007669"/>
    <property type="project" value="UniProtKB-KW"/>
</dbReference>
<dbReference type="Proteomes" id="UP001567538">
    <property type="component" value="Unassembled WGS sequence"/>
</dbReference>
<evidence type="ECO:0000256" key="5">
    <source>
        <dbReference type="ARBA" id="ARBA00022821"/>
    </source>
</evidence>
<evidence type="ECO:0000256" key="6">
    <source>
        <dbReference type="ARBA" id="ARBA00022840"/>
    </source>
</evidence>
<dbReference type="SUPFAM" id="SSF52058">
    <property type="entry name" value="L domain-like"/>
    <property type="match status" value="1"/>
</dbReference>
<gene>
    <name evidence="10" type="ORF">AAHA92_07243</name>
</gene>
<comment type="similarity">
    <text evidence="1">Belongs to the disease resistance NB-LRR family.</text>
</comment>
<evidence type="ECO:0000256" key="1">
    <source>
        <dbReference type="ARBA" id="ARBA00008894"/>
    </source>
</evidence>
<evidence type="ECO:0000256" key="3">
    <source>
        <dbReference type="ARBA" id="ARBA00022737"/>
    </source>
</evidence>
<evidence type="ECO:0000256" key="2">
    <source>
        <dbReference type="ARBA" id="ARBA00022614"/>
    </source>
</evidence>
<dbReference type="InterPro" id="IPR044974">
    <property type="entry name" value="Disease_R_plants"/>
</dbReference>
<proteinExistence type="inferred from homology"/>